<name>G4CR92_9NEIS</name>
<keyword evidence="2" id="KW-1185">Reference proteome</keyword>
<sequence>MPKKRCSRKTNAVTINTIQAAKRTISFSARFCFLLNKRFMIIAAIEINKIMRKIRPIMLDACLKNAGLKMPV</sequence>
<protein>
    <submittedName>
        <fullName evidence="1">Uncharacterized protein</fullName>
    </submittedName>
</protein>
<gene>
    <name evidence="1" type="ORF">HMPREF9370_1602</name>
</gene>
<dbReference type="EMBL" id="AGAZ01000058">
    <property type="protein sequence ID" value="EGZ45505.1"/>
    <property type="molecule type" value="Genomic_DNA"/>
</dbReference>
<accession>G4CR92</accession>
<dbReference type="HOGENOM" id="CLU_2718210_0_0_4"/>
<dbReference type="STRING" id="1030841.HMPREF9370_1602"/>
<dbReference type="AlphaFoldDB" id="G4CR92"/>
<proteinExistence type="predicted"/>
<organism evidence="1 2">
    <name type="scientific">Neisseria wadsworthii 9715</name>
    <dbReference type="NCBI Taxonomy" id="1030841"/>
    <lineage>
        <taxon>Bacteria</taxon>
        <taxon>Pseudomonadati</taxon>
        <taxon>Pseudomonadota</taxon>
        <taxon>Betaproteobacteria</taxon>
        <taxon>Neisseriales</taxon>
        <taxon>Neisseriaceae</taxon>
        <taxon>Neisseria</taxon>
    </lineage>
</organism>
<comment type="caution">
    <text evidence="1">The sequence shown here is derived from an EMBL/GenBank/DDBJ whole genome shotgun (WGS) entry which is preliminary data.</text>
</comment>
<reference evidence="1 2" key="1">
    <citation type="submission" date="2011-06" db="EMBL/GenBank/DDBJ databases">
        <authorList>
            <person name="Muzny D."/>
            <person name="Qin X."/>
            <person name="Deng J."/>
            <person name="Jiang H."/>
            <person name="Liu Y."/>
            <person name="Qu J."/>
            <person name="Song X.-Z."/>
            <person name="Zhang L."/>
            <person name="Thornton R."/>
            <person name="Coyle M."/>
            <person name="Francisco L."/>
            <person name="Jackson L."/>
            <person name="Javaid M."/>
            <person name="Korchina V."/>
            <person name="Kovar C."/>
            <person name="Mata R."/>
            <person name="Mathew T."/>
            <person name="Ngo R."/>
            <person name="Nguyen L."/>
            <person name="Nguyen N."/>
            <person name="Okwuonu G."/>
            <person name="Ongeri F."/>
            <person name="Pham C."/>
            <person name="Simmons D."/>
            <person name="Wilczek-Boney K."/>
            <person name="Hale W."/>
            <person name="Jakkamsetti A."/>
            <person name="Pham P."/>
            <person name="Ruth R."/>
            <person name="San Lucas F."/>
            <person name="Warren J."/>
            <person name="Zhang J."/>
            <person name="Zhao Z."/>
            <person name="Zhou C."/>
            <person name="Zhu D."/>
            <person name="Lee S."/>
            <person name="Bess C."/>
            <person name="Blankenburg K."/>
            <person name="Forbes L."/>
            <person name="Fu Q."/>
            <person name="Gubbala S."/>
            <person name="Hirani K."/>
            <person name="Jayaseelan J.C."/>
            <person name="Lara F."/>
            <person name="Munidasa M."/>
            <person name="Palculict T."/>
            <person name="Patil S."/>
            <person name="Pu L.-L."/>
            <person name="Saada N."/>
            <person name="Tang L."/>
            <person name="Weissenberger G."/>
            <person name="Zhu Y."/>
            <person name="Hemphill L."/>
            <person name="Shang Y."/>
            <person name="Youmans B."/>
            <person name="Ayvaz T."/>
            <person name="Ross M."/>
            <person name="Santibanez J."/>
            <person name="Aqrawi P."/>
            <person name="Gross S."/>
            <person name="Joshi V."/>
            <person name="Fowler G."/>
            <person name="Nazareth L."/>
            <person name="Reid J."/>
            <person name="Worley K."/>
            <person name="Petrosino J."/>
            <person name="Highlander S."/>
            <person name="Gibbs R."/>
        </authorList>
    </citation>
    <scope>NUCLEOTIDE SEQUENCE [LARGE SCALE GENOMIC DNA]</scope>
    <source>
        <strain evidence="1 2">9715</strain>
    </source>
</reference>
<evidence type="ECO:0000313" key="1">
    <source>
        <dbReference type="EMBL" id="EGZ45505.1"/>
    </source>
</evidence>
<evidence type="ECO:0000313" key="2">
    <source>
        <dbReference type="Proteomes" id="UP000005336"/>
    </source>
</evidence>
<dbReference type="Proteomes" id="UP000005336">
    <property type="component" value="Unassembled WGS sequence"/>
</dbReference>